<dbReference type="GO" id="GO:0008270">
    <property type="term" value="F:zinc ion binding"/>
    <property type="evidence" value="ECO:0007669"/>
    <property type="project" value="UniProtKB-KW"/>
</dbReference>
<gene>
    <name evidence="11" type="ORF">K431DRAFT_325421</name>
</gene>
<comment type="caution">
    <text evidence="11">The sequence shown here is derived from an EMBL/GenBank/DDBJ whole genome shotgun (WGS) entry which is preliminary data.</text>
</comment>
<feature type="domain" description="RING-type" evidence="10">
    <location>
        <begin position="61"/>
        <end position="330"/>
    </location>
</feature>
<reference evidence="11" key="1">
    <citation type="journal article" date="2020" name="Stud. Mycol.">
        <title>101 Dothideomycetes genomes: a test case for predicting lifestyles and emergence of pathogens.</title>
        <authorList>
            <person name="Haridas S."/>
            <person name="Albert R."/>
            <person name="Binder M."/>
            <person name="Bloem J."/>
            <person name="Labutti K."/>
            <person name="Salamov A."/>
            <person name="Andreopoulos B."/>
            <person name="Baker S."/>
            <person name="Barry K."/>
            <person name="Bills G."/>
            <person name="Bluhm B."/>
            <person name="Cannon C."/>
            <person name="Castanera R."/>
            <person name="Culley D."/>
            <person name="Daum C."/>
            <person name="Ezra D."/>
            <person name="Gonzalez J."/>
            <person name="Henrissat B."/>
            <person name="Kuo A."/>
            <person name="Liang C."/>
            <person name="Lipzen A."/>
            <person name="Lutzoni F."/>
            <person name="Magnuson J."/>
            <person name="Mondo S."/>
            <person name="Nolan M."/>
            <person name="Ohm R."/>
            <person name="Pangilinan J."/>
            <person name="Park H.-J."/>
            <person name="Ramirez L."/>
            <person name="Alfaro M."/>
            <person name="Sun H."/>
            <person name="Tritt A."/>
            <person name="Yoshinaga Y."/>
            <person name="Zwiers L.-H."/>
            <person name="Turgeon B."/>
            <person name="Goodwin S."/>
            <person name="Spatafora J."/>
            <person name="Crous P."/>
            <person name="Grigoriev I."/>
        </authorList>
    </citation>
    <scope>NUCLEOTIDE SEQUENCE</scope>
    <source>
        <strain evidence="11">CBS 116435</strain>
    </source>
</reference>
<dbReference type="InterPro" id="IPR002867">
    <property type="entry name" value="IBR_dom"/>
</dbReference>
<dbReference type="GO" id="GO:0016567">
    <property type="term" value="P:protein ubiquitination"/>
    <property type="evidence" value="ECO:0007669"/>
    <property type="project" value="InterPro"/>
</dbReference>
<dbReference type="InterPro" id="IPR044066">
    <property type="entry name" value="TRIAD_supradom"/>
</dbReference>
<evidence type="ECO:0000259" key="10">
    <source>
        <dbReference type="PROSITE" id="PS51873"/>
    </source>
</evidence>
<evidence type="ECO:0000256" key="3">
    <source>
        <dbReference type="ARBA" id="ARBA00022679"/>
    </source>
</evidence>
<dbReference type="CDD" id="cd20335">
    <property type="entry name" value="BRcat_RBR"/>
    <property type="match status" value="1"/>
</dbReference>
<organism evidence="11 12">
    <name type="scientific">Polychaeton citri CBS 116435</name>
    <dbReference type="NCBI Taxonomy" id="1314669"/>
    <lineage>
        <taxon>Eukaryota</taxon>
        <taxon>Fungi</taxon>
        <taxon>Dikarya</taxon>
        <taxon>Ascomycota</taxon>
        <taxon>Pezizomycotina</taxon>
        <taxon>Dothideomycetes</taxon>
        <taxon>Dothideomycetidae</taxon>
        <taxon>Capnodiales</taxon>
        <taxon>Capnodiaceae</taxon>
        <taxon>Polychaeton</taxon>
    </lineage>
</organism>
<dbReference type="InterPro" id="IPR031127">
    <property type="entry name" value="E3_UB_ligase_RBR"/>
</dbReference>
<evidence type="ECO:0000256" key="4">
    <source>
        <dbReference type="ARBA" id="ARBA00022723"/>
    </source>
</evidence>
<sequence length="436" mass="48394">MSDSSPLPLQRFIVAFRANVRAHIAYIESVLDEIEARSTHRNPGLTTDLSKLLLSSPEPESLRECTSCLQAFPLNHFPWLAHHHTGVTRPLGSSSNRDSVASSPGADSICFDCWSSYLDSQIRDKVPLAINQIKCAECEHILGPRVIEALCTVDAHNMSVNPSLPPDRANFQMTDYHSSYLNKETQALLSADPDFHWCPSPTCTNGFYVDTLSSFTPCSACGARLCNSCAVPWHPDETCEDYQARTSSTRNEILTEVTISRISKPCPNPGCGMRLRKSGGCDHITCPQCLFQFCWRCGVPYRGDRGIFGPLGNAAHLESCEWYWPDRQDEEAVRRFDEREGTGEDRAVDEAASDGSADAVGVADLLHLVGGGLHGVVDVGQELQLDPAQERALREDMRRLDRMLATRARQAEESDYASPIEPEREYVYSGDEESDY</sequence>
<evidence type="ECO:0000313" key="12">
    <source>
        <dbReference type="Proteomes" id="UP000799441"/>
    </source>
</evidence>
<evidence type="ECO:0000256" key="8">
    <source>
        <dbReference type="ARBA" id="ARBA00022833"/>
    </source>
</evidence>
<evidence type="ECO:0000256" key="7">
    <source>
        <dbReference type="ARBA" id="ARBA00022786"/>
    </source>
</evidence>
<dbReference type="SMART" id="SM00647">
    <property type="entry name" value="IBR"/>
    <property type="match status" value="2"/>
</dbReference>
<keyword evidence="8" id="KW-0862">Zinc</keyword>
<evidence type="ECO:0000256" key="5">
    <source>
        <dbReference type="ARBA" id="ARBA00022737"/>
    </source>
</evidence>
<evidence type="ECO:0000256" key="1">
    <source>
        <dbReference type="ARBA" id="ARBA00001798"/>
    </source>
</evidence>
<evidence type="ECO:0000256" key="9">
    <source>
        <dbReference type="SAM" id="MobiDB-lite"/>
    </source>
</evidence>
<dbReference type="Pfam" id="PF01485">
    <property type="entry name" value="IBR"/>
    <property type="match status" value="1"/>
</dbReference>
<dbReference type="Pfam" id="PF22191">
    <property type="entry name" value="IBR_1"/>
    <property type="match status" value="1"/>
</dbReference>
<keyword evidence="3" id="KW-0808">Transferase</keyword>
<evidence type="ECO:0000256" key="2">
    <source>
        <dbReference type="ARBA" id="ARBA00012251"/>
    </source>
</evidence>
<dbReference type="GO" id="GO:0061630">
    <property type="term" value="F:ubiquitin protein ligase activity"/>
    <property type="evidence" value="ECO:0007669"/>
    <property type="project" value="UniProtKB-EC"/>
</dbReference>
<dbReference type="EMBL" id="MU003880">
    <property type="protein sequence ID" value="KAF2716333.1"/>
    <property type="molecule type" value="Genomic_DNA"/>
</dbReference>
<dbReference type="AlphaFoldDB" id="A0A9P4PYW2"/>
<dbReference type="OrthoDB" id="1431934at2759"/>
<evidence type="ECO:0000256" key="6">
    <source>
        <dbReference type="ARBA" id="ARBA00022771"/>
    </source>
</evidence>
<keyword evidence="4" id="KW-0479">Metal-binding</keyword>
<keyword evidence="12" id="KW-1185">Reference proteome</keyword>
<dbReference type="PANTHER" id="PTHR11685">
    <property type="entry name" value="RBR FAMILY RING FINGER AND IBR DOMAIN-CONTAINING"/>
    <property type="match status" value="1"/>
</dbReference>
<dbReference type="CDD" id="cd20336">
    <property type="entry name" value="Rcat_RBR"/>
    <property type="match status" value="1"/>
</dbReference>
<proteinExistence type="predicted"/>
<evidence type="ECO:0000313" key="11">
    <source>
        <dbReference type="EMBL" id="KAF2716333.1"/>
    </source>
</evidence>
<accession>A0A9P4PYW2</accession>
<protein>
    <recommendedName>
        <fullName evidence="2">RBR-type E3 ubiquitin transferase</fullName>
        <ecNumber evidence="2">2.3.2.31</ecNumber>
    </recommendedName>
</protein>
<comment type="catalytic activity">
    <reaction evidence="1">
        <text>[E2 ubiquitin-conjugating enzyme]-S-ubiquitinyl-L-cysteine + [acceptor protein]-L-lysine = [E2 ubiquitin-conjugating enzyme]-L-cysteine + [acceptor protein]-N(6)-ubiquitinyl-L-lysine.</text>
        <dbReference type="EC" id="2.3.2.31"/>
    </reaction>
</comment>
<dbReference type="Gene3D" id="1.20.120.1750">
    <property type="match status" value="1"/>
</dbReference>
<dbReference type="PROSITE" id="PS51873">
    <property type="entry name" value="TRIAD"/>
    <property type="match status" value="1"/>
</dbReference>
<name>A0A9P4PYW2_9PEZI</name>
<keyword evidence="7" id="KW-0833">Ubl conjugation pathway</keyword>
<feature type="region of interest" description="Disordered" evidence="9">
    <location>
        <begin position="406"/>
        <end position="436"/>
    </location>
</feature>
<dbReference type="EC" id="2.3.2.31" evidence="2"/>
<keyword evidence="5" id="KW-0677">Repeat</keyword>
<dbReference type="SUPFAM" id="SSF57850">
    <property type="entry name" value="RING/U-box"/>
    <property type="match status" value="2"/>
</dbReference>
<dbReference type="Proteomes" id="UP000799441">
    <property type="component" value="Unassembled WGS sequence"/>
</dbReference>
<keyword evidence="6" id="KW-0863">Zinc-finger</keyword>